<accession>A0A370D6S4</accession>
<dbReference type="Pfam" id="PF10082">
    <property type="entry name" value="BBP2_2"/>
    <property type="match status" value="1"/>
</dbReference>
<dbReference type="Gene3D" id="1.25.40.10">
    <property type="entry name" value="Tetratricopeptide repeat domain"/>
    <property type="match status" value="1"/>
</dbReference>
<dbReference type="AlphaFoldDB" id="A0A370D6S4"/>
<dbReference type="Proteomes" id="UP000254266">
    <property type="component" value="Unassembled WGS sequence"/>
</dbReference>
<dbReference type="InterPro" id="IPR019734">
    <property type="entry name" value="TPR_rpt"/>
</dbReference>
<evidence type="ECO:0000313" key="3">
    <source>
        <dbReference type="EMBL" id="RDH80715.1"/>
    </source>
</evidence>
<feature type="chain" id="PRO_5016804210" evidence="2">
    <location>
        <begin position="27"/>
        <end position="426"/>
    </location>
</feature>
<dbReference type="SMART" id="SM00028">
    <property type="entry name" value="TPR"/>
    <property type="match status" value="2"/>
</dbReference>
<dbReference type="Pfam" id="PF13181">
    <property type="entry name" value="TPR_8"/>
    <property type="match status" value="1"/>
</dbReference>
<dbReference type="InterPro" id="IPR018759">
    <property type="entry name" value="BBP2_2"/>
</dbReference>
<feature type="repeat" description="TPR" evidence="1">
    <location>
        <begin position="62"/>
        <end position="95"/>
    </location>
</feature>
<evidence type="ECO:0000256" key="2">
    <source>
        <dbReference type="SAM" id="SignalP"/>
    </source>
</evidence>
<dbReference type="InterPro" id="IPR011990">
    <property type="entry name" value="TPR-like_helical_dom_sf"/>
</dbReference>
<protein>
    <submittedName>
        <fullName evidence="3">Uncharacterized protein</fullName>
    </submittedName>
</protein>
<comment type="caution">
    <text evidence="3">The sequence shown here is derived from an EMBL/GenBank/DDBJ whole genome shotgun (WGS) entry which is preliminary data.</text>
</comment>
<evidence type="ECO:0000256" key="1">
    <source>
        <dbReference type="PROSITE-ProRule" id="PRU00339"/>
    </source>
</evidence>
<dbReference type="PROSITE" id="PS50005">
    <property type="entry name" value="TPR"/>
    <property type="match status" value="2"/>
</dbReference>
<proteinExistence type="predicted"/>
<evidence type="ECO:0000313" key="4">
    <source>
        <dbReference type="Proteomes" id="UP000254266"/>
    </source>
</evidence>
<keyword evidence="4" id="KW-1185">Reference proteome</keyword>
<feature type="signal peptide" evidence="2">
    <location>
        <begin position="1"/>
        <end position="26"/>
    </location>
</feature>
<dbReference type="SUPFAM" id="SSF48452">
    <property type="entry name" value="TPR-like"/>
    <property type="match status" value="1"/>
</dbReference>
<gene>
    <name evidence="3" type="ORF">DIZ80_16950</name>
</gene>
<keyword evidence="2" id="KW-0732">Signal</keyword>
<organism evidence="3 4">
    <name type="scientific">endosymbiont of Galathealinum brachiosum</name>
    <dbReference type="NCBI Taxonomy" id="2200906"/>
    <lineage>
        <taxon>Bacteria</taxon>
        <taxon>Pseudomonadati</taxon>
        <taxon>Pseudomonadota</taxon>
        <taxon>Gammaproteobacteria</taxon>
        <taxon>sulfur-oxidizing symbionts</taxon>
    </lineage>
</organism>
<sequence>MSHRLRARIKLHLTILLVVFSSSTIASSKNHFKDGVKLFETEKYSQAAKKFELARKQGLKSTALYYNLGSTYYKTGNYKKSRQYFNTLKNIPRMKSLAEYNLGLIALKLNDITKANNHFKAVIKENKDNKLIYLSQKKLDKYLPDKKPWSVYAGATLGYDDNINIAPVGIVVNESGVFTDYVVAADYVVKGNRKNGWISDFILTNTNYTATNIYDQNQYGVGIKKTRSYNKWNSHVKFSYDKFNYSHEDYLSTFKLETQGKYNWSKNSKIYLKYRYENISSDNALYDYLDGWKQNLRAEYRLYNKKSSSRFYYEMELNDRNDLVTAVTGDEFSYSPTRHAFRLKHTEILNKKWRATGDISYRTSDYPATATQDRNDDRYKLAAYADYRLNKRLQVRYKLEYTDNNSNEAIFDYTRTVYTLGINAFF</sequence>
<keyword evidence="1" id="KW-0802">TPR repeat</keyword>
<dbReference type="Pfam" id="PF13174">
    <property type="entry name" value="TPR_6"/>
    <property type="match status" value="1"/>
</dbReference>
<name>A0A370D6S4_9GAMM</name>
<dbReference type="EMBL" id="QFXC01000014">
    <property type="protein sequence ID" value="RDH80715.1"/>
    <property type="molecule type" value="Genomic_DNA"/>
</dbReference>
<reference evidence="3 4" key="1">
    <citation type="journal article" date="2018" name="ISME J.">
        <title>Endosymbiont genomes yield clues of tubeworm success.</title>
        <authorList>
            <person name="Li Y."/>
            <person name="Liles M.R."/>
            <person name="Halanych K.M."/>
        </authorList>
    </citation>
    <scope>NUCLEOTIDE SEQUENCE [LARGE SCALE GENOMIC DNA]</scope>
    <source>
        <strain evidence="3">A1464</strain>
    </source>
</reference>
<feature type="repeat" description="TPR" evidence="1">
    <location>
        <begin position="96"/>
        <end position="129"/>
    </location>
</feature>